<keyword evidence="3" id="KW-1185">Reference proteome</keyword>
<evidence type="ECO:0000313" key="2">
    <source>
        <dbReference type="EMBL" id="GGF96583.1"/>
    </source>
</evidence>
<feature type="compositionally biased region" description="Low complexity" evidence="1">
    <location>
        <begin position="430"/>
        <end position="447"/>
    </location>
</feature>
<reference evidence="3" key="1">
    <citation type="journal article" date="2019" name="Int. J. Syst. Evol. Microbiol.">
        <title>The Global Catalogue of Microorganisms (GCM) 10K type strain sequencing project: providing services to taxonomists for standard genome sequencing and annotation.</title>
        <authorList>
            <consortium name="The Broad Institute Genomics Platform"/>
            <consortium name="The Broad Institute Genome Sequencing Center for Infectious Disease"/>
            <person name="Wu L."/>
            <person name="Ma J."/>
        </authorList>
    </citation>
    <scope>NUCLEOTIDE SEQUENCE [LARGE SCALE GENOMIC DNA]</scope>
    <source>
        <strain evidence="3">CGMCC 1.15420</strain>
    </source>
</reference>
<dbReference type="RefSeq" id="WP_188831415.1">
    <property type="nucleotide sequence ID" value="NZ_BMIW01000010.1"/>
</dbReference>
<name>A0ABQ1VTK2_9BACL</name>
<dbReference type="EMBL" id="BMIW01000010">
    <property type="protein sequence ID" value="GGF96583.1"/>
    <property type="molecule type" value="Genomic_DNA"/>
</dbReference>
<feature type="region of interest" description="Disordered" evidence="1">
    <location>
        <begin position="276"/>
        <end position="304"/>
    </location>
</feature>
<protein>
    <recommendedName>
        <fullName evidence="4">Flagellar hook-length control protein-like C-terminal domain-containing protein</fullName>
    </recommendedName>
</protein>
<dbReference type="Proteomes" id="UP000608420">
    <property type="component" value="Unassembled WGS sequence"/>
</dbReference>
<feature type="region of interest" description="Disordered" evidence="1">
    <location>
        <begin position="200"/>
        <end position="226"/>
    </location>
</feature>
<proteinExistence type="predicted"/>
<gene>
    <name evidence="2" type="ORF">GCM10010913_17810</name>
</gene>
<sequence>MNIGPLLRTMVGDVRPGEPRTLELKSGQVVRGTVLSVSENGQEAVIQVQGVKLHAALETPLQQGQTTLLQVQPQTQEGMMVLKPISAPTMTNLSSASIAGILNEFGLENTAANRDLIQLMQAGGIPLTKENVTQLLSLSTLKPSSIPLSEWVQAAGIALNRGLPLTGETVGSLHQAIFGPPLHVLLSTLEEQLAAFVGGREQSLPGSPEHLNGQATGAPFPAASGAQGLNPNAAVAENASNTAVPNANASLSNASALSGSSTASVVNSQTDASVARTVSGAEGQSGGASAAAPAAGEAGGKAAGMMSPAPLANAALPAMAQPSGHQTTETLLLKLQSLLTQLRATIAQDAEGASALPGKGQGGAVPTAAENAVGSAAAAGTAANAAAAAQAGEAPAGASPLAQPHPAEPWVGRVLKLLGAEHEQQLLRATASAQQEPAPAAGEAPRGPAGGAAAPGGTGGSGPMAAPQEGPALPHSGAGGAAPGVQQAAGAAGLAQPEAMAAAAHKSSPLIVNDTLKGLLMQVLSQDDAPAPLLDTARQLASQLTGQQLLLTTDRTAPFAQVTLFLPFIGPDGEQTASVHIESRRGRRGMLDADNCRLWFDLQMKALGQIMVDVHVADKKVLLKIYSENELTGTFLESRQDEIRASLDAAGYRLLALNAEPLIKEDQEEGASDLSLSQTYSPSSYREVDYRI</sequence>
<comment type="caution">
    <text evidence="2">The sequence shown here is derived from an EMBL/GenBank/DDBJ whole genome shotgun (WGS) entry which is preliminary data.</text>
</comment>
<accession>A0ABQ1VTK2</accession>
<organism evidence="2 3">
    <name type="scientific">Paenibacillus aceti</name>
    <dbReference type="NCBI Taxonomy" id="1820010"/>
    <lineage>
        <taxon>Bacteria</taxon>
        <taxon>Bacillati</taxon>
        <taxon>Bacillota</taxon>
        <taxon>Bacilli</taxon>
        <taxon>Bacillales</taxon>
        <taxon>Paenibacillaceae</taxon>
        <taxon>Paenibacillus</taxon>
    </lineage>
</organism>
<evidence type="ECO:0008006" key="4">
    <source>
        <dbReference type="Google" id="ProtNLM"/>
    </source>
</evidence>
<evidence type="ECO:0000256" key="1">
    <source>
        <dbReference type="SAM" id="MobiDB-lite"/>
    </source>
</evidence>
<feature type="compositionally biased region" description="Gly residues" evidence="1">
    <location>
        <begin position="448"/>
        <end position="462"/>
    </location>
</feature>
<evidence type="ECO:0000313" key="3">
    <source>
        <dbReference type="Proteomes" id="UP000608420"/>
    </source>
</evidence>
<feature type="compositionally biased region" description="Low complexity" evidence="1">
    <location>
        <begin position="279"/>
        <end position="296"/>
    </location>
</feature>
<feature type="region of interest" description="Disordered" evidence="1">
    <location>
        <begin position="430"/>
        <end position="484"/>
    </location>
</feature>